<dbReference type="AlphaFoldDB" id="A0A841JXE2"/>
<name>A0A841JXE2_9BACT</name>
<dbReference type="OrthoDB" id="122719at2"/>
<protein>
    <submittedName>
        <fullName evidence="2">Uncharacterized protein</fullName>
    </submittedName>
</protein>
<evidence type="ECO:0000313" key="2">
    <source>
        <dbReference type="EMBL" id="MBB6142664.1"/>
    </source>
</evidence>
<keyword evidence="1" id="KW-0732">Signal</keyword>
<dbReference type="RefSeq" id="WP_050057861.1">
    <property type="nucleotide sequence ID" value="NZ_JACHEK010000001.1"/>
</dbReference>
<dbReference type="EMBL" id="JACHEK010000001">
    <property type="protein sequence ID" value="MBB6142664.1"/>
    <property type="molecule type" value="Genomic_DNA"/>
</dbReference>
<organism evidence="2 3">
    <name type="scientific">Silvibacterium bohemicum</name>
    <dbReference type="NCBI Taxonomy" id="1577686"/>
    <lineage>
        <taxon>Bacteria</taxon>
        <taxon>Pseudomonadati</taxon>
        <taxon>Acidobacteriota</taxon>
        <taxon>Terriglobia</taxon>
        <taxon>Terriglobales</taxon>
        <taxon>Acidobacteriaceae</taxon>
        <taxon>Silvibacterium</taxon>
    </lineage>
</organism>
<evidence type="ECO:0000313" key="3">
    <source>
        <dbReference type="Proteomes" id="UP000538666"/>
    </source>
</evidence>
<sequence>MKTSIRILALAALVTLASLPQTLHAQTKALTAQINVPFAFDYGVKHLSPGMYRIDMQHQNLLILRGPAGPVMAMTRPEVNGGRLDTGRAVFTKYGDRFVLDELWIAGNATHLDIYNPKAKQRTARLYSFESKAPAQIELALLSPTNTAAGN</sequence>
<feature type="signal peptide" evidence="1">
    <location>
        <begin position="1"/>
        <end position="25"/>
    </location>
</feature>
<keyword evidence="3" id="KW-1185">Reference proteome</keyword>
<comment type="caution">
    <text evidence="2">The sequence shown here is derived from an EMBL/GenBank/DDBJ whole genome shotgun (WGS) entry which is preliminary data.</text>
</comment>
<feature type="chain" id="PRO_5032762864" evidence="1">
    <location>
        <begin position="26"/>
        <end position="151"/>
    </location>
</feature>
<evidence type="ECO:0000256" key="1">
    <source>
        <dbReference type="SAM" id="SignalP"/>
    </source>
</evidence>
<gene>
    <name evidence="2" type="ORF">HNQ77_000602</name>
</gene>
<proteinExistence type="predicted"/>
<accession>A0A841JXE2</accession>
<reference evidence="2 3" key="1">
    <citation type="submission" date="2020-08" db="EMBL/GenBank/DDBJ databases">
        <title>Genomic Encyclopedia of Type Strains, Phase IV (KMG-IV): sequencing the most valuable type-strain genomes for metagenomic binning, comparative biology and taxonomic classification.</title>
        <authorList>
            <person name="Goeker M."/>
        </authorList>
    </citation>
    <scope>NUCLEOTIDE SEQUENCE [LARGE SCALE GENOMIC DNA]</scope>
    <source>
        <strain evidence="2 3">DSM 103733</strain>
    </source>
</reference>
<dbReference type="Proteomes" id="UP000538666">
    <property type="component" value="Unassembled WGS sequence"/>
</dbReference>